<protein>
    <submittedName>
        <fullName evidence="10">Putative ABC transport system permease protein</fullName>
    </submittedName>
</protein>
<feature type="domain" description="ABC3 transporter permease C-terminal" evidence="8">
    <location>
        <begin position="287"/>
        <end position="400"/>
    </location>
</feature>
<keyword evidence="3 7" id="KW-0812">Transmembrane</keyword>
<evidence type="ECO:0000256" key="6">
    <source>
        <dbReference type="ARBA" id="ARBA00038076"/>
    </source>
</evidence>
<evidence type="ECO:0000256" key="4">
    <source>
        <dbReference type="ARBA" id="ARBA00022989"/>
    </source>
</evidence>
<proteinExistence type="inferred from homology"/>
<dbReference type="InterPro" id="IPR050250">
    <property type="entry name" value="Macrolide_Exporter_MacB"/>
</dbReference>
<evidence type="ECO:0000256" key="1">
    <source>
        <dbReference type="ARBA" id="ARBA00004651"/>
    </source>
</evidence>
<evidence type="ECO:0000313" key="10">
    <source>
        <dbReference type="EMBL" id="MBB4959412.1"/>
    </source>
</evidence>
<evidence type="ECO:0000256" key="7">
    <source>
        <dbReference type="SAM" id="Phobius"/>
    </source>
</evidence>
<evidence type="ECO:0000256" key="3">
    <source>
        <dbReference type="ARBA" id="ARBA00022692"/>
    </source>
</evidence>
<dbReference type="PANTHER" id="PTHR30572:SF4">
    <property type="entry name" value="ABC TRANSPORTER PERMEASE YTRF"/>
    <property type="match status" value="1"/>
</dbReference>
<keyword evidence="4 7" id="KW-1133">Transmembrane helix</keyword>
<dbReference type="InterPro" id="IPR025857">
    <property type="entry name" value="MacB_PCD"/>
</dbReference>
<gene>
    <name evidence="10" type="ORF">FHR38_003145</name>
</gene>
<dbReference type="Proteomes" id="UP000578819">
    <property type="component" value="Unassembled WGS sequence"/>
</dbReference>
<evidence type="ECO:0000313" key="11">
    <source>
        <dbReference type="Proteomes" id="UP000578819"/>
    </source>
</evidence>
<dbReference type="EMBL" id="JACHJW010000001">
    <property type="protein sequence ID" value="MBB4959412.1"/>
    <property type="molecule type" value="Genomic_DNA"/>
</dbReference>
<dbReference type="Pfam" id="PF12704">
    <property type="entry name" value="MacB_PCD"/>
    <property type="match status" value="1"/>
</dbReference>
<reference evidence="10 11" key="1">
    <citation type="submission" date="2020-08" db="EMBL/GenBank/DDBJ databases">
        <title>Sequencing the genomes of 1000 actinobacteria strains.</title>
        <authorList>
            <person name="Klenk H.-P."/>
        </authorList>
    </citation>
    <scope>NUCLEOTIDE SEQUENCE [LARGE SCALE GENOMIC DNA]</scope>
    <source>
        <strain evidence="10 11">DSM 45886</strain>
    </source>
</reference>
<dbReference type="AlphaFoldDB" id="A0A7W7SSA6"/>
<dbReference type="InterPro" id="IPR003838">
    <property type="entry name" value="ABC3_permease_C"/>
</dbReference>
<name>A0A7W7SSA6_9ACTN</name>
<comment type="subcellular location">
    <subcellularLocation>
        <location evidence="1">Cell membrane</location>
        <topology evidence="1">Multi-pass membrane protein</topology>
    </subcellularLocation>
</comment>
<dbReference type="GO" id="GO:0022857">
    <property type="term" value="F:transmembrane transporter activity"/>
    <property type="evidence" value="ECO:0007669"/>
    <property type="project" value="TreeGrafter"/>
</dbReference>
<accession>A0A7W7SSA6</accession>
<feature type="transmembrane region" description="Helical" evidence="7">
    <location>
        <begin position="329"/>
        <end position="358"/>
    </location>
</feature>
<sequence>MTRNRKGPSLREILTEALSGIGARPARTALTVLGTVLGIGTLVTTLGVSATAGNQIAVRFDAATATEITIAVPAPLAPDDPPVVPWPALDNLSRLNGVAAVAGFSRSEQGRDLPVRANTLHDPTRVLDRRLPVIGATAALPAAARAEVTTGRFFDSGHITRRDRVAVLGAQAAQQLGVTWVDNQPAVFINGKAFTVIGILGEVRRADQPALTSAIILPWSSADDTLNLGPATTVLVTTNLGAAGLIADQAPIALNPNDPAALHVTAPPDPASLRTGVAQDVSGLLLVLGLVSLVVGALGIANVTLVTVMERTGEIGLRRALGARRRHIALQFLLESMVVGLLGGVVGASAGILAVTVISVSRQWTPVLDGLLAASAPLAGAVVGLLAGLYPALRAARMQPVDALRGPG</sequence>
<dbReference type="GO" id="GO:0005886">
    <property type="term" value="C:plasma membrane"/>
    <property type="evidence" value="ECO:0007669"/>
    <property type="project" value="UniProtKB-SubCell"/>
</dbReference>
<feature type="transmembrane region" description="Helical" evidence="7">
    <location>
        <begin position="284"/>
        <end position="308"/>
    </location>
</feature>
<evidence type="ECO:0000256" key="5">
    <source>
        <dbReference type="ARBA" id="ARBA00023136"/>
    </source>
</evidence>
<keyword evidence="11" id="KW-1185">Reference proteome</keyword>
<evidence type="ECO:0000259" key="8">
    <source>
        <dbReference type="Pfam" id="PF02687"/>
    </source>
</evidence>
<organism evidence="10 11">
    <name type="scientific">Micromonospora polyrhachis</name>
    <dbReference type="NCBI Taxonomy" id="1282883"/>
    <lineage>
        <taxon>Bacteria</taxon>
        <taxon>Bacillati</taxon>
        <taxon>Actinomycetota</taxon>
        <taxon>Actinomycetes</taxon>
        <taxon>Micromonosporales</taxon>
        <taxon>Micromonosporaceae</taxon>
        <taxon>Micromonospora</taxon>
    </lineage>
</organism>
<comment type="similarity">
    <text evidence="6">Belongs to the ABC-4 integral membrane protein family.</text>
</comment>
<feature type="domain" description="MacB-like periplasmic core" evidence="9">
    <location>
        <begin position="28"/>
        <end position="239"/>
    </location>
</feature>
<dbReference type="PANTHER" id="PTHR30572">
    <property type="entry name" value="MEMBRANE COMPONENT OF TRANSPORTER-RELATED"/>
    <property type="match status" value="1"/>
</dbReference>
<dbReference type="RefSeq" id="WP_184535345.1">
    <property type="nucleotide sequence ID" value="NZ_JACHJW010000001.1"/>
</dbReference>
<keyword evidence="5 7" id="KW-0472">Membrane</keyword>
<dbReference type="Pfam" id="PF02687">
    <property type="entry name" value="FtsX"/>
    <property type="match status" value="1"/>
</dbReference>
<evidence type="ECO:0000259" key="9">
    <source>
        <dbReference type="Pfam" id="PF12704"/>
    </source>
</evidence>
<feature type="transmembrane region" description="Helical" evidence="7">
    <location>
        <begin position="370"/>
        <end position="390"/>
    </location>
</feature>
<comment type="caution">
    <text evidence="10">The sequence shown here is derived from an EMBL/GenBank/DDBJ whole genome shotgun (WGS) entry which is preliminary data.</text>
</comment>
<keyword evidence="2" id="KW-1003">Cell membrane</keyword>
<evidence type="ECO:0000256" key="2">
    <source>
        <dbReference type="ARBA" id="ARBA00022475"/>
    </source>
</evidence>